<evidence type="ECO:0000313" key="2">
    <source>
        <dbReference type="Proteomes" id="UP000650524"/>
    </source>
</evidence>
<dbReference type="EMBL" id="JACNJD010000262">
    <property type="protein sequence ID" value="MBC8178179.1"/>
    <property type="molecule type" value="Genomic_DNA"/>
</dbReference>
<accession>A0A8J6T8A5</accession>
<name>A0A8J6T8A5_9DELT</name>
<dbReference type="Pfam" id="PF19709">
    <property type="entry name" value="DUF6206"/>
    <property type="match status" value="1"/>
</dbReference>
<proteinExistence type="predicted"/>
<dbReference type="InterPro" id="IPR045780">
    <property type="entry name" value="DUF6206"/>
</dbReference>
<protein>
    <submittedName>
        <fullName evidence="1">Uncharacterized protein</fullName>
    </submittedName>
</protein>
<evidence type="ECO:0000313" key="1">
    <source>
        <dbReference type="EMBL" id="MBC8178179.1"/>
    </source>
</evidence>
<dbReference type="AlphaFoldDB" id="A0A8J6T8A5"/>
<comment type="caution">
    <text evidence="1">The sequence shown here is derived from an EMBL/GenBank/DDBJ whole genome shotgun (WGS) entry which is preliminary data.</text>
</comment>
<sequence length="307" mass="35970">MNVDEELLRRFEAGLNPQNIEDSPIPAAILGFGEISSIFQIGDNKKLAFKRMPLFSEPSSAERYTRRFEEYCLLLVEAGLELPEHQTAVIQVPDRPVVCYIAQQRFPFERFGHRLIHHLPPKQILSLIEKVVFEISKIFIFNRSGRPAIEIALDGQISNWVETGDADSRAIIYIDTSTPLYRKEGVEMLDPELFLKSAPAALRWIIRLFFLESVMNRYYDQRQVYIDLAANLYKEQRPDLVPITVEIINRHLFENLQPVTPGDVVSYYREDKLIWTLFLAFRKLNRWVKTKLVRKRYEFLLPGKIRR</sequence>
<reference evidence="1 2" key="1">
    <citation type="submission" date="2020-08" db="EMBL/GenBank/DDBJ databases">
        <title>Bridging the membrane lipid divide: bacteria of the FCB group superphylum have the potential to synthesize archaeal ether lipids.</title>
        <authorList>
            <person name="Villanueva L."/>
            <person name="Von Meijenfeldt F.A.B."/>
            <person name="Westbye A.B."/>
            <person name="Yadav S."/>
            <person name="Hopmans E.C."/>
            <person name="Dutilh B.E."/>
            <person name="Sinninghe Damste J.S."/>
        </authorList>
    </citation>
    <scope>NUCLEOTIDE SEQUENCE [LARGE SCALE GENOMIC DNA]</scope>
    <source>
        <strain evidence="1">NIOZ-UU27</strain>
    </source>
</reference>
<organism evidence="1 2">
    <name type="scientific">Candidatus Desulfacyla euxinica</name>
    <dbReference type="NCBI Taxonomy" id="2841693"/>
    <lineage>
        <taxon>Bacteria</taxon>
        <taxon>Deltaproteobacteria</taxon>
        <taxon>Candidatus Desulfacyla</taxon>
    </lineage>
</organism>
<gene>
    <name evidence="1" type="ORF">H8E19_12310</name>
</gene>
<dbReference type="Proteomes" id="UP000650524">
    <property type="component" value="Unassembled WGS sequence"/>
</dbReference>